<dbReference type="PANTHER" id="PTHR12604">
    <property type="entry name" value="KU AUTOANTIGEN DNA HELICASE"/>
    <property type="match status" value="1"/>
</dbReference>
<evidence type="ECO:0000313" key="3">
    <source>
        <dbReference type="EMBL" id="KIH48830.1"/>
    </source>
</evidence>
<dbReference type="InterPro" id="IPR016194">
    <property type="entry name" value="SPOC-like_C_dom_sf"/>
</dbReference>
<evidence type="ECO:0000313" key="4">
    <source>
        <dbReference type="Proteomes" id="UP000054047"/>
    </source>
</evidence>
<organism evidence="3 4">
    <name type="scientific">Ancylostoma duodenale</name>
    <dbReference type="NCBI Taxonomy" id="51022"/>
    <lineage>
        <taxon>Eukaryota</taxon>
        <taxon>Metazoa</taxon>
        <taxon>Ecdysozoa</taxon>
        <taxon>Nematoda</taxon>
        <taxon>Chromadorea</taxon>
        <taxon>Rhabditida</taxon>
        <taxon>Rhabditina</taxon>
        <taxon>Rhabditomorpha</taxon>
        <taxon>Strongyloidea</taxon>
        <taxon>Ancylostomatidae</taxon>
        <taxon>Ancylostomatinae</taxon>
        <taxon>Ancylostoma</taxon>
    </lineage>
</organism>
<feature type="domain" description="Ku" evidence="2">
    <location>
        <begin position="1"/>
        <end position="114"/>
    </location>
</feature>
<protein>
    <recommendedName>
        <fullName evidence="2">Ku domain-containing protein</fullName>
    </recommendedName>
</protein>
<accession>A0A0C2FJS2</accession>
<feature type="non-terminal residue" evidence="3">
    <location>
        <position position="1"/>
    </location>
</feature>
<dbReference type="Gene3D" id="2.40.290.10">
    <property type="match status" value="1"/>
</dbReference>
<dbReference type="InterPro" id="IPR006164">
    <property type="entry name" value="DNA_bd_Ku70/Ku80"/>
</dbReference>
<evidence type="ECO:0000256" key="1">
    <source>
        <dbReference type="ARBA" id="ARBA00023125"/>
    </source>
</evidence>
<reference evidence="3 4" key="1">
    <citation type="submission" date="2013-12" db="EMBL/GenBank/DDBJ databases">
        <title>Draft genome of the parsitic nematode Ancylostoma duodenale.</title>
        <authorList>
            <person name="Mitreva M."/>
        </authorList>
    </citation>
    <scope>NUCLEOTIDE SEQUENCE [LARGE SCALE GENOMIC DNA]</scope>
    <source>
        <strain evidence="3 4">Zhejiang</strain>
    </source>
</reference>
<dbReference type="AlphaFoldDB" id="A0A0C2FJS2"/>
<dbReference type="PANTHER" id="PTHR12604:SF2">
    <property type="entry name" value="X-RAY REPAIR CROSS-COMPLEMENTING PROTEIN 6"/>
    <property type="match status" value="1"/>
</dbReference>
<gene>
    <name evidence="3" type="ORF">ANCDUO_21097</name>
</gene>
<dbReference type="Proteomes" id="UP000054047">
    <property type="component" value="Unassembled WGS sequence"/>
</dbReference>
<dbReference type="Pfam" id="PF02735">
    <property type="entry name" value="Ku"/>
    <property type="match status" value="1"/>
</dbReference>
<keyword evidence="1" id="KW-0238">DNA-binding</keyword>
<dbReference type="EMBL" id="KN756679">
    <property type="protein sequence ID" value="KIH48830.1"/>
    <property type="molecule type" value="Genomic_DNA"/>
</dbReference>
<dbReference type="SUPFAM" id="SSF100939">
    <property type="entry name" value="SPOC domain-like"/>
    <property type="match status" value="1"/>
</dbReference>
<dbReference type="GO" id="GO:0006303">
    <property type="term" value="P:double-strand break repair via nonhomologous end joining"/>
    <property type="evidence" value="ECO:0007669"/>
    <property type="project" value="InterPro"/>
</dbReference>
<dbReference type="GO" id="GO:0000723">
    <property type="term" value="P:telomere maintenance"/>
    <property type="evidence" value="ECO:0007669"/>
    <property type="project" value="TreeGrafter"/>
</dbReference>
<name>A0A0C2FJS2_9BILA</name>
<dbReference type="GO" id="GO:0042162">
    <property type="term" value="F:telomeric DNA binding"/>
    <property type="evidence" value="ECO:0007669"/>
    <property type="project" value="TreeGrafter"/>
</dbReference>
<keyword evidence="4" id="KW-1185">Reference proteome</keyword>
<proteinExistence type="predicted"/>
<dbReference type="OrthoDB" id="5836652at2759"/>
<dbReference type="SMART" id="SM00559">
    <property type="entry name" value="Ku78"/>
    <property type="match status" value="1"/>
</dbReference>
<dbReference type="GO" id="GO:0003690">
    <property type="term" value="F:double-stranded DNA binding"/>
    <property type="evidence" value="ECO:0007669"/>
    <property type="project" value="TreeGrafter"/>
</dbReference>
<dbReference type="Gene3D" id="1.10.1600.10">
    <property type="match status" value="1"/>
</dbReference>
<sequence length="147" mass="16784">IVLLGFKPISDINFKNHIQPSRFIYPDESNVLGSACLYRALLERCWQRKMAMICRFCSRSNQKVRLVALVPHMSEKSESRSDAIRDYDFDGFHVVFLPFAEDVRDVSEKMKCPQGDWPKPSTSDVGVASAFVKKLTGSYTPSQYENP</sequence>
<dbReference type="GO" id="GO:0043564">
    <property type="term" value="C:Ku70:Ku80 complex"/>
    <property type="evidence" value="ECO:0007669"/>
    <property type="project" value="TreeGrafter"/>
</dbReference>
<feature type="non-terminal residue" evidence="3">
    <location>
        <position position="147"/>
    </location>
</feature>
<evidence type="ECO:0000259" key="2">
    <source>
        <dbReference type="SMART" id="SM00559"/>
    </source>
</evidence>